<proteinExistence type="predicted"/>
<feature type="transmembrane region" description="Helical" evidence="1">
    <location>
        <begin position="246"/>
        <end position="267"/>
    </location>
</feature>
<evidence type="ECO:0000256" key="1">
    <source>
        <dbReference type="SAM" id="Phobius"/>
    </source>
</evidence>
<protein>
    <submittedName>
        <fullName evidence="2">Uncharacterized protein</fullName>
    </submittedName>
</protein>
<feature type="transmembrane region" description="Helical" evidence="1">
    <location>
        <begin position="345"/>
        <end position="372"/>
    </location>
</feature>
<feature type="transmembrane region" description="Helical" evidence="1">
    <location>
        <begin position="51"/>
        <end position="72"/>
    </location>
</feature>
<reference evidence="2 3" key="1">
    <citation type="submission" date="2017-12" db="EMBL/GenBank/DDBJ databases">
        <title>Taxonomic description and draft genome of Pradoshia cofamensis Gen. nov., sp. nov., a thermotolerant bacillale isolated from anterior gut of earthworm Eisenia fetida.</title>
        <authorList>
            <person name="Saha T."/>
            <person name="Chakraborty R."/>
        </authorList>
    </citation>
    <scope>NUCLEOTIDE SEQUENCE [LARGE SCALE GENOMIC DNA]</scope>
    <source>
        <strain evidence="2 3">EAG3</strain>
    </source>
</reference>
<name>A0A2S7MW79_9BACI</name>
<accession>A0A2S7MW79</accession>
<comment type="caution">
    <text evidence="2">The sequence shown here is derived from an EMBL/GenBank/DDBJ whole genome shotgun (WGS) entry which is preliminary data.</text>
</comment>
<dbReference type="RefSeq" id="WP_104850574.1">
    <property type="nucleotide sequence ID" value="NZ_PKOZ01000015.1"/>
</dbReference>
<keyword evidence="1" id="KW-0472">Membrane</keyword>
<keyword evidence="3" id="KW-1185">Reference proteome</keyword>
<sequence>MAFKKIHHTHKSRILWNWVGRIFMYFATSLVVIGSFLFFWFAYMIYKDGSVIGATAMATGALILFIAGILFIRMVTRIPREDYGIELKEDGIYQYFVNFDRQETKEHFISYDQIECIYLGPSAFKIARKPYYFITVRIVWEWTEDGKKGYSSISAETRKQLEETLNKFSPNTPIKTTNYNLSSYNAFALHEIFTTTELNDLKDRYPLALPFEAFRTQYSAGLSWEPAPIREKRERRYAKLDKYGTFFYRLSLIYCFLVSLFYVPNWMIDNGQFTDDNLYVFPIPLMLPLMIFYYFREKFTIKQVLTQWAFLLAAYFLGSLIGSLLQGMDASLIKAIADYGKNLLITLFFTFFICKCIWFFFFSIIHFFRLLYQETIKPNPRKLSAHSSLEDAKS</sequence>
<keyword evidence="1" id="KW-0812">Transmembrane</keyword>
<keyword evidence="1" id="KW-1133">Transmembrane helix</keyword>
<feature type="transmembrane region" description="Helical" evidence="1">
    <location>
        <begin position="21"/>
        <end position="45"/>
    </location>
</feature>
<dbReference type="AlphaFoldDB" id="A0A2S7MW79"/>
<evidence type="ECO:0000313" key="3">
    <source>
        <dbReference type="Proteomes" id="UP000239663"/>
    </source>
</evidence>
<dbReference type="OrthoDB" id="2798526at2"/>
<feature type="transmembrane region" description="Helical" evidence="1">
    <location>
        <begin position="308"/>
        <end position="325"/>
    </location>
</feature>
<evidence type="ECO:0000313" key="2">
    <source>
        <dbReference type="EMBL" id="PQD94033.1"/>
    </source>
</evidence>
<dbReference type="Proteomes" id="UP000239663">
    <property type="component" value="Unassembled WGS sequence"/>
</dbReference>
<feature type="transmembrane region" description="Helical" evidence="1">
    <location>
        <begin position="279"/>
        <end position="296"/>
    </location>
</feature>
<organism evidence="2 3">
    <name type="scientific">Pradoshia eiseniae</name>
    <dbReference type="NCBI Taxonomy" id="2064768"/>
    <lineage>
        <taxon>Bacteria</taxon>
        <taxon>Bacillati</taxon>
        <taxon>Bacillota</taxon>
        <taxon>Bacilli</taxon>
        <taxon>Bacillales</taxon>
        <taxon>Bacillaceae</taxon>
        <taxon>Pradoshia</taxon>
    </lineage>
</organism>
<gene>
    <name evidence="2" type="ORF">CYL18_16295</name>
</gene>
<dbReference type="EMBL" id="PKOZ01000015">
    <property type="protein sequence ID" value="PQD94033.1"/>
    <property type="molecule type" value="Genomic_DNA"/>
</dbReference>